<dbReference type="InterPro" id="IPR039420">
    <property type="entry name" value="WalR-like"/>
</dbReference>
<evidence type="ECO:0000259" key="4">
    <source>
        <dbReference type="PROSITE" id="PS50110"/>
    </source>
</evidence>
<dbReference type="CDD" id="cd00383">
    <property type="entry name" value="trans_reg_C"/>
    <property type="match status" value="1"/>
</dbReference>
<dbReference type="InterPro" id="IPR036388">
    <property type="entry name" value="WH-like_DNA-bd_sf"/>
</dbReference>
<gene>
    <name evidence="6" type="ORF">J4E00_13640</name>
</gene>
<protein>
    <submittedName>
        <fullName evidence="6">Response regulator transcription factor</fullName>
    </submittedName>
</protein>
<dbReference type="Proteomes" id="UP000664369">
    <property type="component" value="Unassembled WGS sequence"/>
</dbReference>
<comment type="caution">
    <text evidence="6">The sequence shown here is derived from an EMBL/GenBank/DDBJ whole genome shotgun (WGS) entry which is preliminary data.</text>
</comment>
<dbReference type="EMBL" id="JAGETZ010000005">
    <property type="protein sequence ID" value="MBO2010101.1"/>
    <property type="molecule type" value="Genomic_DNA"/>
</dbReference>
<sequence>MAILIVEAEETRLYSTQRFLHRAGYQTDAAPTLTIAEGKLASRHYEFVLLAQALPDGDGLTLLQDAMRREDHSSSFILTDASDVDARLRGFAAGADDCLARSVSLIELERRLRTIRRQRFGHQRPKISFGKGFVLDLAGRLLRYGPQEVYLSRAQFDLVHHLLRRRGQAVTREELGAHLGKGTEASNYIDVHVRNVRKALARHAPPDFLQTVRGIGYLMAA</sequence>
<reference evidence="6 7" key="1">
    <citation type="submission" date="2021-03" db="EMBL/GenBank/DDBJ databases">
        <authorList>
            <person name="Kim M.K."/>
        </authorList>
    </citation>
    <scope>NUCLEOTIDE SEQUENCE [LARGE SCALE GENOMIC DNA]</scope>
    <source>
        <strain evidence="6 7">BT442</strain>
    </source>
</reference>
<evidence type="ECO:0000313" key="6">
    <source>
        <dbReference type="EMBL" id="MBO2010101.1"/>
    </source>
</evidence>
<evidence type="ECO:0000256" key="3">
    <source>
        <dbReference type="PROSITE-ProRule" id="PRU01091"/>
    </source>
</evidence>
<comment type="caution">
    <text evidence="2">Lacks conserved residue(s) required for the propagation of feature annotation.</text>
</comment>
<name>A0ABS3QG66_9BACT</name>
<feature type="domain" description="OmpR/PhoB-type" evidence="5">
    <location>
        <begin position="124"/>
        <end position="221"/>
    </location>
</feature>
<keyword evidence="7" id="KW-1185">Reference proteome</keyword>
<dbReference type="Gene3D" id="3.40.50.2300">
    <property type="match status" value="1"/>
</dbReference>
<evidence type="ECO:0000259" key="5">
    <source>
        <dbReference type="PROSITE" id="PS51755"/>
    </source>
</evidence>
<keyword evidence="1 3" id="KW-0238">DNA-binding</keyword>
<organism evidence="6 7">
    <name type="scientific">Hymenobacter negativus</name>
    <dbReference type="NCBI Taxonomy" id="2795026"/>
    <lineage>
        <taxon>Bacteria</taxon>
        <taxon>Pseudomonadati</taxon>
        <taxon>Bacteroidota</taxon>
        <taxon>Cytophagia</taxon>
        <taxon>Cytophagales</taxon>
        <taxon>Hymenobacteraceae</taxon>
        <taxon>Hymenobacter</taxon>
    </lineage>
</organism>
<dbReference type="InterPro" id="IPR001789">
    <property type="entry name" value="Sig_transdc_resp-reg_receiver"/>
</dbReference>
<accession>A0ABS3QG66</accession>
<dbReference type="Pfam" id="PF00486">
    <property type="entry name" value="Trans_reg_C"/>
    <property type="match status" value="1"/>
</dbReference>
<dbReference type="PANTHER" id="PTHR48111">
    <property type="entry name" value="REGULATOR OF RPOS"/>
    <property type="match status" value="1"/>
</dbReference>
<dbReference type="SMART" id="SM00862">
    <property type="entry name" value="Trans_reg_C"/>
    <property type="match status" value="1"/>
</dbReference>
<dbReference type="SMART" id="SM00448">
    <property type="entry name" value="REC"/>
    <property type="match status" value="1"/>
</dbReference>
<dbReference type="SUPFAM" id="SSF52172">
    <property type="entry name" value="CheY-like"/>
    <property type="match status" value="1"/>
</dbReference>
<feature type="DNA-binding region" description="OmpR/PhoB-type" evidence="3">
    <location>
        <begin position="124"/>
        <end position="221"/>
    </location>
</feature>
<dbReference type="Gene3D" id="1.10.10.10">
    <property type="entry name" value="Winged helix-like DNA-binding domain superfamily/Winged helix DNA-binding domain"/>
    <property type="match status" value="1"/>
</dbReference>
<dbReference type="InterPro" id="IPR011006">
    <property type="entry name" value="CheY-like_superfamily"/>
</dbReference>
<dbReference type="SUPFAM" id="SSF46894">
    <property type="entry name" value="C-terminal effector domain of the bipartite response regulators"/>
    <property type="match status" value="1"/>
</dbReference>
<evidence type="ECO:0000256" key="2">
    <source>
        <dbReference type="PROSITE-ProRule" id="PRU00169"/>
    </source>
</evidence>
<dbReference type="RefSeq" id="WP_208175732.1">
    <property type="nucleotide sequence ID" value="NZ_JAGETZ010000005.1"/>
</dbReference>
<dbReference type="InterPro" id="IPR016032">
    <property type="entry name" value="Sig_transdc_resp-reg_C-effctor"/>
</dbReference>
<feature type="domain" description="Response regulatory" evidence="4">
    <location>
        <begin position="2"/>
        <end position="116"/>
    </location>
</feature>
<evidence type="ECO:0000256" key="1">
    <source>
        <dbReference type="ARBA" id="ARBA00023125"/>
    </source>
</evidence>
<dbReference type="PANTHER" id="PTHR48111:SF36">
    <property type="entry name" value="TRANSCRIPTIONAL REGULATORY PROTEIN CUTR"/>
    <property type="match status" value="1"/>
</dbReference>
<proteinExistence type="predicted"/>
<dbReference type="PROSITE" id="PS51755">
    <property type="entry name" value="OMPR_PHOB"/>
    <property type="match status" value="1"/>
</dbReference>
<dbReference type="Pfam" id="PF00072">
    <property type="entry name" value="Response_reg"/>
    <property type="match status" value="1"/>
</dbReference>
<dbReference type="InterPro" id="IPR001867">
    <property type="entry name" value="OmpR/PhoB-type_DNA-bd"/>
</dbReference>
<dbReference type="PROSITE" id="PS50110">
    <property type="entry name" value="RESPONSE_REGULATORY"/>
    <property type="match status" value="1"/>
</dbReference>
<evidence type="ECO:0000313" key="7">
    <source>
        <dbReference type="Proteomes" id="UP000664369"/>
    </source>
</evidence>